<evidence type="ECO:0000313" key="2">
    <source>
        <dbReference type="EMBL" id="EAS04089.1"/>
    </source>
</evidence>
<feature type="region of interest" description="Disordered" evidence="1">
    <location>
        <begin position="1011"/>
        <end position="1038"/>
    </location>
</feature>
<feature type="region of interest" description="Disordered" evidence="1">
    <location>
        <begin position="889"/>
        <end position="909"/>
    </location>
</feature>
<feature type="region of interest" description="Disordered" evidence="1">
    <location>
        <begin position="420"/>
        <end position="500"/>
    </location>
</feature>
<feature type="compositionally biased region" description="Polar residues" evidence="1">
    <location>
        <begin position="1762"/>
        <end position="1787"/>
    </location>
</feature>
<name>Q248F6_TETTS</name>
<dbReference type="InParanoid" id="Q248F6"/>
<proteinExistence type="predicted"/>
<feature type="region of interest" description="Disordered" evidence="1">
    <location>
        <begin position="647"/>
        <end position="706"/>
    </location>
</feature>
<feature type="compositionally biased region" description="Polar residues" evidence="1">
    <location>
        <begin position="773"/>
        <end position="786"/>
    </location>
</feature>
<dbReference type="KEGG" id="tet:TTHERM_00532110"/>
<feature type="compositionally biased region" description="Basic and acidic residues" evidence="1">
    <location>
        <begin position="1131"/>
        <end position="1151"/>
    </location>
</feature>
<reference evidence="3" key="1">
    <citation type="journal article" date="2006" name="PLoS Biol.">
        <title>Macronuclear genome sequence of the ciliate Tetrahymena thermophila, a model eukaryote.</title>
        <authorList>
            <person name="Eisen J.A."/>
            <person name="Coyne R.S."/>
            <person name="Wu M."/>
            <person name="Wu D."/>
            <person name="Thiagarajan M."/>
            <person name="Wortman J.R."/>
            <person name="Badger J.H."/>
            <person name="Ren Q."/>
            <person name="Amedeo P."/>
            <person name="Jones K.M."/>
            <person name="Tallon L.J."/>
            <person name="Delcher A.L."/>
            <person name="Salzberg S.L."/>
            <person name="Silva J.C."/>
            <person name="Haas B.J."/>
            <person name="Majoros W.H."/>
            <person name="Farzad M."/>
            <person name="Carlton J.M."/>
            <person name="Smith R.K. Jr."/>
            <person name="Garg J."/>
            <person name="Pearlman R.E."/>
            <person name="Karrer K.M."/>
            <person name="Sun L."/>
            <person name="Manning G."/>
            <person name="Elde N.C."/>
            <person name="Turkewitz A.P."/>
            <person name="Asai D.J."/>
            <person name="Wilkes D.E."/>
            <person name="Wang Y."/>
            <person name="Cai H."/>
            <person name="Collins K."/>
            <person name="Stewart B.A."/>
            <person name="Lee S.R."/>
            <person name="Wilamowska K."/>
            <person name="Weinberg Z."/>
            <person name="Ruzzo W.L."/>
            <person name="Wloga D."/>
            <person name="Gaertig J."/>
            <person name="Frankel J."/>
            <person name="Tsao C.-C."/>
            <person name="Gorovsky M.A."/>
            <person name="Keeling P.J."/>
            <person name="Waller R.F."/>
            <person name="Patron N.J."/>
            <person name="Cherry J.M."/>
            <person name="Stover N.A."/>
            <person name="Krieger C.J."/>
            <person name="del Toro C."/>
            <person name="Ryder H.F."/>
            <person name="Williamson S.C."/>
            <person name="Barbeau R.A."/>
            <person name="Hamilton E.P."/>
            <person name="Orias E."/>
        </authorList>
    </citation>
    <scope>NUCLEOTIDE SEQUENCE [LARGE SCALE GENOMIC DNA]</scope>
    <source>
        <strain evidence="3">SB210</strain>
    </source>
</reference>
<evidence type="ECO:0000256" key="1">
    <source>
        <dbReference type="SAM" id="MobiDB-lite"/>
    </source>
</evidence>
<feature type="compositionally biased region" description="Polar residues" evidence="1">
    <location>
        <begin position="1743"/>
        <end position="1754"/>
    </location>
</feature>
<feature type="compositionally biased region" description="Polar residues" evidence="1">
    <location>
        <begin position="1051"/>
        <end position="1060"/>
    </location>
</feature>
<dbReference type="EMBL" id="GG662455">
    <property type="protein sequence ID" value="EAS04089.1"/>
    <property type="molecule type" value="Genomic_DNA"/>
</dbReference>
<sequence length="1787" mass="205829">MIQSSQVSQFGYSIAQAGGTGQHGLTQGDDSQSNTNIGGNPLSNSGGGTTNNLANSYRTPNLSLNPSSSEQYPYNTSILGQNQNSNNMQRNYKNVPQPIPISGDLIQDDQNAIRNNINSQRIAFKSDSHINPYSSTKINQGSYVTQNPSVAPQQQAFLQSSGGAEQIQPGLKTSLSNIPGSQREILQTNSSLNLSNELDNNTKLKICSYSFIPNNDQQEKVLHIKGGIMVDEKVILTENNEDYLVHQNFSQYIDCQLIQKLSINCGDGVQPIDIIEIPIKKKEGETQFSDLVNQFKKGNANSYEIAQSLEQYQYLVNSQMLHNNSSQYQQNLLNNSNKSENIDCSHLQSQSFANQQSNSSQIKQEYGGNQKSNTGLITLQKQHSQNYSPFQVQNGAQMIGQGFSQKQNNSFSNPATSEIYQQQLSQQKEENNSLNPIVGKKNNQNQQQQQYQNQTKIELGTELNRSNSGGNKSKQLQQQNLSDGAINQEQSESNFSDQDLEKLQRESINNILLRHKSDYFSYVVVFKSQSEGLESQQQQNNQNYIGQTRNQQFKEDKMVIGHAKKFLNLLSQDDDLLLAGKMIREKKLCIFLTKLNKENYFEYLKQRINTELQNSSGFSQQFPFTCISSLDHVFKPTVSYVNIKNSTKSNSQAADEKSQNPENHLNSSTSSSTIQQQLQQQQQQQQQLQSQQSNLNKGQHREQLVNSSRCPFANQFENKIEVKTYKQMDVITLDNFLFKVDIDVIEEQTAYFKIIIFKYIITDSHIQELENNRGTSINKQTTSLNQSGGGTPFQRRPNKRPSLKQQQTFSETAKLSRDKSVSMGDDKQRSQTFMNNSTSSLKNIPHTASSTQDVFNPKNMQYETNSEKFIIKFYPQQSQNLSKNISENYQASNKASGESSTRNKSSKTNLNKEQITFNDQVQLAQQDVQQQNQNQDLIDEDYLERQFKYYNPTFDNNQAENFGEQQNNLQFNGQNSIQEFQQHSQQGFNMFGKEQNSQQELQPNNIKIQIKQNQGQQPAQFQIQGPQQNQSNQIQKQQMQQQILKIEIPKLNQSSEPVTQNDKKTENESNIFKLVRPNPLNNSQPIIPQEEQVQNEKGKKKPQQRASKKKQDDDAEEQQNTPAAKTKRIKKDTSASEENKKDQVDAQNKEKKQTKRTKKQKESDKQDKQESEGDKGDDLQLNKKQNDIVSLKNITMSQEQLEQQHSSQFDSQKMVNNLSQANIQAYQAPQQQQPQQKQISQHPYNQQAQIQQQPGYNISQQSIQMAQQQNIQQQKQPFSYQLNQQQNQTYQQYQQQNVQQQNPNHLQMYYNQNGQQIPQQQMQQGQYININGQLYQQNYMQSPHLNYSPQLTNSPYLQSQKIPNYSPSPNLIAQNTSQSAPNLPPLDLNSTNNINTMYQQYKQFQNFSNQPSQQKQQNPFQIPQAKSQPVVTPHVQSQEVIQTPVPTVNEQQKQESSKIQVENQNQIQEEQQQDSKQKKGKKREPKQKKQPANKSPSKNSQEDDLNDNYQEEDLKKQQAPQKQKRIAKNKKNEVQQSVADEKEKEEKPVKKQYQRKSKAAQNKPEQEDVKEQNNSLNVKQSLNQQDNNLQINQDEDAQNQQKPKQVDQPLPPKIPNSSAVPNHPIHDSPYQQQQQHQQQQQQIYYQQPQYYPYQHTHDNYYDQEYYNTHNYQYSQYQNPEISHHNNQQHQLQQQGHTQNQQYQYMNNDYFNQQNYNYYYQQNELHHNINSQQSQNEINNASNLSNQVEQSQNEGKNTKKAKNTQPKQKAASSKGTTKNGNSQKTEQK</sequence>
<feature type="compositionally biased region" description="Acidic residues" evidence="1">
    <location>
        <begin position="1502"/>
        <end position="1511"/>
    </location>
</feature>
<feature type="compositionally biased region" description="Low complexity" evidence="1">
    <location>
        <begin position="1407"/>
        <end position="1424"/>
    </location>
</feature>
<feature type="compositionally biased region" description="Basic residues" evidence="1">
    <location>
        <begin position="1478"/>
        <end position="1491"/>
    </location>
</feature>
<feature type="compositionally biased region" description="Low complexity" evidence="1">
    <location>
        <begin position="667"/>
        <end position="693"/>
    </location>
</feature>
<feature type="region of interest" description="Disordered" evidence="1">
    <location>
        <begin position="1743"/>
        <end position="1787"/>
    </location>
</feature>
<feature type="region of interest" description="Disordered" evidence="1">
    <location>
        <begin position="773"/>
        <end position="858"/>
    </location>
</feature>
<feature type="compositionally biased region" description="Polar residues" evidence="1">
    <location>
        <begin position="803"/>
        <end position="813"/>
    </location>
</feature>
<feature type="compositionally biased region" description="Basic and acidic residues" evidence="1">
    <location>
        <begin position="814"/>
        <end position="829"/>
    </location>
</feature>
<feature type="compositionally biased region" description="Basic and acidic residues" evidence="1">
    <location>
        <begin position="1539"/>
        <end position="1549"/>
    </location>
</feature>
<feature type="region of interest" description="Disordered" evidence="1">
    <location>
        <begin position="1407"/>
        <end position="1573"/>
    </location>
</feature>
<feature type="compositionally biased region" description="Polar residues" evidence="1">
    <location>
        <begin position="23"/>
        <end position="72"/>
    </location>
</feature>
<gene>
    <name evidence="2" type="ORF">TTHERM_00532110</name>
</gene>
<feature type="compositionally biased region" description="Polar residues" evidence="1">
    <location>
        <begin position="1425"/>
        <end position="1451"/>
    </location>
</feature>
<feature type="region of interest" description="Disordered" evidence="1">
    <location>
        <begin position="1226"/>
        <end position="1255"/>
    </location>
</feature>
<evidence type="ECO:0000313" key="3">
    <source>
        <dbReference type="Proteomes" id="UP000009168"/>
    </source>
</evidence>
<feature type="compositionally biased region" description="Polar residues" evidence="1">
    <location>
        <begin position="1345"/>
        <end position="1381"/>
    </location>
</feature>
<dbReference type="GeneID" id="7830933"/>
<protein>
    <submittedName>
        <fullName evidence="2">Uncharacterized protein</fullName>
    </submittedName>
</protein>
<feature type="region of interest" description="Disordered" evidence="1">
    <location>
        <begin position="20"/>
        <end position="72"/>
    </location>
</feature>
<organism evidence="2 3">
    <name type="scientific">Tetrahymena thermophila (strain SB210)</name>
    <dbReference type="NCBI Taxonomy" id="312017"/>
    <lineage>
        <taxon>Eukaryota</taxon>
        <taxon>Sar</taxon>
        <taxon>Alveolata</taxon>
        <taxon>Ciliophora</taxon>
        <taxon>Intramacronucleata</taxon>
        <taxon>Oligohymenophorea</taxon>
        <taxon>Hymenostomatida</taxon>
        <taxon>Tetrahymenina</taxon>
        <taxon>Tetrahymenidae</taxon>
        <taxon>Tetrahymena</taxon>
    </lineage>
</organism>
<feature type="compositionally biased region" description="Polar residues" evidence="1">
    <location>
        <begin position="463"/>
        <end position="497"/>
    </location>
</feature>
<dbReference type="Proteomes" id="UP000009168">
    <property type="component" value="Unassembled WGS sequence"/>
</dbReference>
<dbReference type="RefSeq" id="XP_001024334.1">
    <property type="nucleotide sequence ID" value="XM_001024334.1"/>
</dbReference>
<keyword evidence="3" id="KW-1185">Reference proteome</keyword>
<accession>Q248F6</accession>
<feature type="compositionally biased region" description="Low complexity" evidence="1">
    <location>
        <begin position="442"/>
        <end position="454"/>
    </location>
</feature>
<feature type="compositionally biased region" description="Basic residues" evidence="1">
    <location>
        <begin position="1098"/>
        <end position="1108"/>
    </location>
</feature>
<feature type="region of interest" description="Disordered" evidence="1">
    <location>
        <begin position="1051"/>
        <end position="1183"/>
    </location>
</feature>
<feature type="region of interest" description="Disordered" evidence="1">
    <location>
        <begin position="1345"/>
        <end position="1392"/>
    </location>
</feature>
<feature type="region of interest" description="Disordered" evidence="1">
    <location>
        <begin position="1595"/>
        <end position="1642"/>
    </location>
</feature>
<feature type="compositionally biased region" description="Polar residues" evidence="1">
    <location>
        <begin position="830"/>
        <end position="858"/>
    </location>
</feature>
<feature type="compositionally biased region" description="Low complexity" evidence="1">
    <location>
        <begin position="1458"/>
        <end position="1470"/>
    </location>
</feature>
<feature type="compositionally biased region" description="Low complexity" evidence="1">
    <location>
        <begin position="1629"/>
        <end position="1642"/>
    </location>
</feature>
<feature type="compositionally biased region" description="Basic and acidic residues" evidence="1">
    <location>
        <begin position="1160"/>
        <end position="1183"/>
    </location>
</feature>
<dbReference type="HOGENOM" id="CLU_238436_0_0_1"/>